<evidence type="ECO:0000313" key="1">
    <source>
        <dbReference type="EMBL" id="MXQ94528.1"/>
    </source>
</evidence>
<protein>
    <submittedName>
        <fullName evidence="1">Uncharacterized protein</fullName>
    </submittedName>
</protein>
<comment type="caution">
    <text evidence="1">The sequence shown here is derived from an EMBL/GenBank/DDBJ whole genome shotgun (WGS) entry which is preliminary data.</text>
</comment>
<sequence>MPENCSFSSPHTAEPLSTARPPFLVCPGRQCAWEELLFTLLADNQTQQNASPSGQVSHDVPFSDNTQLLDKQNATVTLRAKHVDSVRLTTKFLQYRQHTMGKMIFE</sequence>
<gene>
    <name evidence="1" type="ORF">E5288_WYG021606</name>
</gene>
<name>A0A6B0RWN0_9CETA</name>
<dbReference type="AlphaFoldDB" id="A0A6B0RWN0"/>
<organism evidence="1 2">
    <name type="scientific">Bos mutus</name>
    <name type="common">wild yak</name>
    <dbReference type="NCBI Taxonomy" id="72004"/>
    <lineage>
        <taxon>Eukaryota</taxon>
        <taxon>Metazoa</taxon>
        <taxon>Chordata</taxon>
        <taxon>Craniata</taxon>
        <taxon>Vertebrata</taxon>
        <taxon>Euteleostomi</taxon>
        <taxon>Mammalia</taxon>
        <taxon>Eutheria</taxon>
        <taxon>Laurasiatheria</taxon>
        <taxon>Artiodactyla</taxon>
        <taxon>Ruminantia</taxon>
        <taxon>Pecora</taxon>
        <taxon>Bovidae</taxon>
        <taxon>Bovinae</taxon>
        <taxon>Bos</taxon>
    </lineage>
</organism>
<dbReference type="Proteomes" id="UP000322234">
    <property type="component" value="Unassembled WGS sequence"/>
</dbReference>
<evidence type="ECO:0000313" key="2">
    <source>
        <dbReference type="Proteomes" id="UP000322234"/>
    </source>
</evidence>
<proteinExistence type="predicted"/>
<dbReference type="EMBL" id="VBQZ03000114">
    <property type="protein sequence ID" value="MXQ94528.1"/>
    <property type="molecule type" value="Genomic_DNA"/>
</dbReference>
<keyword evidence="2" id="KW-1185">Reference proteome</keyword>
<reference evidence="1" key="1">
    <citation type="submission" date="2019-10" db="EMBL/GenBank/DDBJ databases">
        <title>The sequence and de novo assembly of the wild yak genome.</title>
        <authorList>
            <person name="Liu Y."/>
        </authorList>
    </citation>
    <scope>NUCLEOTIDE SEQUENCE [LARGE SCALE GENOMIC DNA]</scope>
    <source>
        <strain evidence="1">WY2019</strain>
    </source>
</reference>
<accession>A0A6B0RWN0</accession>